<dbReference type="AlphaFoldDB" id="A0A453FFB0"/>
<evidence type="ECO:0000256" key="2">
    <source>
        <dbReference type="ARBA" id="ARBA00024341"/>
    </source>
</evidence>
<reference evidence="6" key="5">
    <citation type="journal article" date="2021" name="G3 (Bethesda)">
        <title>Aegilops tauschii genome assembly Aet v5.0 features greater sequence contiguity and improved annotation.</title>
        <authorList>
            <person name="Wang L."/>
            <person name="Zhu T."/>
            <person name="Rodriguez J.C."/>
            <person name="Deal K.R."/>
            <person name="Dubcovsky J."/>
            <person name="McGuire P.E."/>
            <person name="Lux T."/>
            <person name="Spannagl M."/>
            <person name="Mayer K.F.X."/>
            <person name="Baldrich P."/>
            <person name="Meyers B.C."/>
            <person name="Huo N."/>
            <person name="Gu Y.Q."/>
            <person name="Zhou H."/>
            <person name="Devos K.M."/>
            <person name="Bennetzen J.L."/>
            <person name="Unver T."/>
            <person name="Budak H."/>
            <person name="Gulick P.J."/>
            <person name="Galiba G."/>
            <person name="Kalapos B."/>
            <person name="Nelson D.R."/>
            <person name="Li P."/>
            <person name="You F.M."/>
            <person name="Luo M.C."/>
            <person name="Dvorak J."/>
        </authorList>
    </citation>
    <scope>NUCLEOTIDE SEQUENCE [LARGE SCALE GENOMIC DNA]</scope>
    <source>
        <strain evidence="6">cv. AL8/78</strain>
    </source>
</reference>
<evidence type="ECO:0000256" key="4">
    <source>
        <dbReference type="SAM" id="MobiDB-lite"/>
    </source>
</evidence>
<comment type="similarity">
    <text evidence="2">Belongs to the IQD family.</text>
</comment>
<dbReference type="PROSITE" id="PS50096">
    <property type="entry name" value="IQ"/>
    <property type="match status" value="1"/>
</dbReference>
<dbReference type="PANTHER" id="PTHR32295:SF254">
    <property type="entry name" value="OS01G0743100 PROTEIN"/>
    <property type="match status" value="1"/>
</dbReference>
<dbReference type="InterPro" id="IPR025064">
    <property type="entry name" value="DUF4005"/>
</dbReference>
<evidence type="ECO:0000313" key="7">
    <source>
        <dbReference type="Proteomes" id="UP000015105"/>
    </source>
</evidence>
<dbReference type="Gramene" id="AET3Gv20660800.2">
    <property type="protein sequence ID" value="AET3Gv20660800.2"/>
    <property type="gene ID" value="AET3Gv20660800"/>
</dbReference>
<reference evidence="7" key="2">
    <citation type="journal article" date="2017" name="Nat. Plants">
        <title>The Aegilops tauschii genome reveals multiple impacts of transposons.</title>
        <authorList>
            <person name="Zhao G."/>
            <person name="Zou C."/>
            <person name="Li K."/>
            <person name="Wang K."/>
            <person name="Li T."/>
            <person name="Gao L."/>
            <person name="Zhang X."/>
            <person name="Wang H."/>
            <person name="Yang Z."/>
            <person name="Liu X."/>
            <person name="Jiang W."/>
            <person name="Mao L."/>
            <person name="Kong X."/>
            <person name="Jiao Y."/>
            <person name="Jia J."/>
        </authorList>
    </citation>
    <scope>NUCLEOTIDE SEQUENCE [LARGE SCALE GENOMIC DNA]</scope>
    <source>
        <strain evidence="7">cv. AL8/78</strain>
    </source>
</reference>
<keyword evidence="7" id="KW-1185">Reference proteome</keyword>
<evidence type="ECO:0000259" key="5">
    <source>
        <dbReference type="Pfam" id="PF13178"/>
    </source>
</evidence>
<feature type="region of interest" description="Disordered" evidence="4">
    <location>
        <begin position="66"/>
        <end position="92"/>
    </location>
</feature>
<name>A0A453FFB0_AEGTS</name>
<dbReference type="InterPro" id="IPR000048">
    <property type="entry name" value="IQ_motif_EF-hand-BS"/>
</dbReference>
<dbReference type="PANTHER" id="PTHR32295">
    <property type="entry name" value="IQ-DOMAIN 5-RELATED"/>
    <property type="match status" value="1"/>
</dbReference>
<dbReference type="Pfam" id="PF13178">
    <property type="entry name" value="DUF4005"/>
    <property type="match status" value="1"/>
</dbReference>
<reference evidence="6" key="3">
    <citation type="journal article" date="2017" name="Nature">
        <title>Genome sequence of the progenitor of the wheat D genome Aegilops tauschii.</title>
        <authorList>
            <person name="Luo M.C."/>
            <person name="Gu Y.Q."/>
            <person name="Puiu D."/>
            <person name="Wang H."/>
            <person name="Twardziok S.O."/>
            <person name="Deal K.R."/>
            <person name="Huo N."/>
            <person name="Zhu T."/>
            <person name="Wang L."/>
            <person name="Wang Y."/>
            <person name="McGuire P.E."/>
            <person name="Liu S."/>
            <person name="Long H."/>
            <person name="Ramasamy R.K."/>
            <person name="Rodriguez J.C."/>
            <person name="Van S.L."/>
            <person name="Yuan L."/>
            <person name="Wang Z."/>
            <person name="Xia Z."/>
            <person name="Xiao L."/>
            <person name="Anderson O.D."/>
            <person name="Ouyang S."/>
            <person name="Liang Y."/>
            <person name="Zimin A.V."/>
            <person name="Pertea G."/>
            <person name="Qi P."/>
            <person name="Bennetzen J.L."/>
            <person name="Dai X."/>
            <person name="Dawson M.W."/>
            <person name="Muller H.G."/>
            <person name="Kugler K."/>
            <person name="Rivarola-Duarte L."/>
            <person name="Spannagl M."/>
            <person name="Mayer K.F.X."/>
            <person name="Lu F.H."/>
            <person name="Bevan M.W."/>
            <person name="Leroy P."/>
            <person name="Li P."/>
            <person name="You F.M."/>
            <person name="Sun Q."/>
            <person name="Liu Z."/>
            <person name="Lyons E."/>
            <person name="Wicker T."/>
            <person name="Salzberg S.L."/>
            <person name="Devos K.M."/>
            <person name="Dvorak J."/>
        </authorList>
    </citation>
    <scope>NUCLEOTIDE SEQUENCE [LARGE SCALE GENOMIC DNA]</scope>
    <source>
        <strain evidence="6">cv. AL8/78</strain>
    </source>
</reference>
<sequence>LQARKALRALRSLVKLQALVRGYLVRKQAATTLHRLQALMRLQADSRAFKSASYRKSMEQERIVAQDARMRTPPAKPGHRRRLSDSTDSNYERSPRIVEMDTCHLRSRSSRIASGRYAADRSSGRLAPDLAPPFSPRSVKQPPRLSTRREPVRLAKTAQNTPRFSGADPPYTYDSPAKSVDGLAARPLWHRDLLASPRYMAGTASSAARLRCQSVPRQPAEAPRASLTQRDVPAGARKSTCTRTQHGGLCFHSSDATHTRRSDLSDDAARDYYLDRMW</sequence>
<keyword evidence="1" id="KW-0112">Calmodulin-binding</keyword>
<proteinExistence type="inferred from homology"/>
<organism evidence="6 7">
    <name type="scientific">Aegilops tauschii subsp. strangulata</name>
    <name type="common">Goatgrass</name>
    <dbReference type="NCBI Taxonomy" id="200361"/>
    <lineage>
        <taxon>Eukaryota</taxon>
        <taxon>Viridiplantae</taxon>
        <taxon>Streptophyta</taxon>
        <taxon>Embryophyta</taxon>
        <taxon>Tracheophyta</taxon>
        <taxon>Spermatophyta</taxon>
        <taxon>Magnoliopsida</taxon>
        <taxon>Liliopsida</taxon>
        <taxon>Poales</taxon>
        <taxon>Poaceae</taxon>
        <taxon>BOP clade</taxon>
        <taxon>Pooideae</taxon>
        <taxon>Triticodae</taxon>
        <taxon>Triticeae</taxon>
        <taxon>Triticinae</taxon>
        <taxon>Aegilops</taxon>
    </lineage>
</organism>
<protein>
    <recommendedName>
        <fullName evidence="5">DUF4005 domain-containing protein</fullName>
    </recommendedName>
</protein>
<evidence type="ECO:0000256" key="1">
    <source>
        <dbReference type="ARBA" id="ARBA00022860"/>
    </source>
</evidence>
<evidence type="ECO:0000313" key="6">
    <source>
        <dbReference type="EnsemblPlants" id="AET3Gv20660800.2"/>
    </source>
</evidence>
<evidence type="ECO:0000256" key="3">
    <source>
        <dbReference type="ARBA" id="ARBA00024378"/>
    </source>
</evidence>
<feature type="region of interest" description="Disordered" evidence="4">
    <location>
        <begin position="109"/>
        <end position="172"/>
    </location>
</feature>
<dbReference type="Gene3D" id="4.10.270.10">
    <property type="entry name" value="Myosin, subunit A"/>
    <property type="match status" value="1"/>
</dbReference>
<dbReference type="Proteomes" id="UP000015105">
    <property type="component" value="Chromosome 3D"/>
</dbReference>
<feature type="region of interest" description="Disordered" evidence="4">
    <location>
        <begin position="215"/>
        <end position="240"/>
    </location>
</feature>
<dbReference type="EnsemblPlants" id="AET3Gv20660800.2">
    <property type="protein sequence ID" value="AET3Gv20660800.2"/>
    <property type="gene ID" value="AET3Gv20660800"/>
</dbReference>
<dbReference type="Pfam" id="PF00612">
    <property type="entry name" value="IQ"/>
    <property type="match status" value="1"/>
</dbReference>
<accession>A0A453FFB0</accession>
<comment type="subunit">
    <text evidence="3">Binds to multiple calmodulin (CaM) in the presence of Ca(2+) and CaM-like proteins.</text>
</comment>
<feature type="domain" description="DUF4005" evidence="5">
    <location>
        <begin position="157"/>
        <end position="247"/>
    </location>
</feature>
<reference evidence="6" key="4">
    <citation type="submission" date="2019-03" db="UniProtKB">
        <authorList>
            <consortium name="EnsemblPlants"/>
        </authorList>
    </citation>
    <scope>IDENTIFICATION</scope>
</reference>
<dbReference type="GO" id="GO:0005516">
    <property type="term" value="F:calmodulin binding"/>
    <property type="evidence" value="ECO:0007669"/>
    <property type="project" value="UniProtKB-KW"/>
</dbReference>
<reference evidence="7" key="1">
    <citation type="journal article" date="2014" name="Science">
        <title>Ancient hybridizations among the ancestral genomes of bread wheat.</title>
        <authorList>
            <consortium name="International Wheat Genome Sequencing Consortium,"/>
            <person name="Marcussen T."/>
            <person name="Sandve S.R."/>
            <person name="Heier L."/>
            <person name="Spannagl M."/>
            <person name="Pfeifer M."/>
            <person name="Jakobsen K.S."/>
            <person name="Wulff B.B."/>
            <person name="Steuernagel B."/>
            <person name="Mayer K.F."/>
            <person name="Olsen O.A."/>
        </authorList>
    </citation>
    <scope>NUCLEOTIDE SEQUENCE [LARGE SCALE GENOMIC DNA]</scope>
    <source>
        <strain evidence="7">cv. AL8/78</strain>
    </source>
</reference>